<comment type="caution">
    <text evidence="3">The sequence shown here is derived from an EMBL/GenBank/DDBJ whole genome shotgun (WGS) entry which is preliminary data.</text>
</comment>
<feature type="domain" description="HTH merR-type" evidence="2">
    <location>
        <begin position="43"/>
        <end position="87"/>
    </location>
</feature>
<dbReference type="EMBL" id="JAAGMR010000145">
    <property type="protein sequence ID" value="NEB92432.1"/>
    <property type="molecule type" value="Genomic_DNA"/>
</dbReference>
<name>A0A7K3QRD8_9ACTN</name>
<feature type="compositionally biased region" description="Basic and acidic residues" evidence="1">
    <location>
        <begin position="93"/>
        <end position="103"/>
    </location>
</feature>
<dbReference type="InterPro" id="IPR000551">
    <property type="entry name" value="MerR-type_HTH_dom"/>
</dbReference>
<dbReference type="InterPro" id="IPR009061">
    <property type="entry name" value="DNA-bd_dom_put_sf"/>
</dbReference>
<evidence type="ECO:0000256" key="1">
    <source>
        <dbReference type="SAM" id="MobiDB-lite"/>
    </source>
</evidence>
<evidence type="ECO:0000313" key="4">
    <source>
        <dbReference type="Proteomes" id="UP000470520"/>
    </source>
</evidence>
<accession>A0A7K3QRD8</accession>
<reference evidence="3 4" key="1">
    <citation type="submission" date="2020-01" db="EMBL/GenBank/DDBJ databases">
        <title>Insect and environment-associated Actinomycetes.</title>
        <authorList>
            <person name="Currrie C."/>
            <person name="Chevrette M."/>
            <person name="Carlson C."/>
            <person name="Stubbendieck R."/>
            <person name="Wendt-Pienkowski E."/>
        </authorList>
    </citation>
    <scope>NUCLEOTIDE SEQUENCE [LARGE SCALE GENOMIC DNA]</scope>
    <source>
        <strain evidence="3 4">SID7754</strain>
    </source>
</reference>
<dbReference type="AlphaFoldDB" id="A0A7K3QRD8"/>
<dbReference type="SUPFAM" id="SSF46955">
    <property type="entry name" value="Putative DNA-binding domain"/>
    <property type="match status" value="1"/>
</dbReference>
<dbReference type="PROSITE" id="PS50937">
    <property type="entry name" value="HTH_MERR_2"/>
    <property type="match status" value="1"/>
</dbReference>
<organism evidence="3 4">
    <name type="scientific">Streptomyces bauhiniae</name>
    <dbReference type="NCBI Taxonomy" id="2340725"/>
    <lineage>
        <taxon>Bacteria</taxon>
        <taxon>Bacillati</taxon>
        <taxon>Actinomycetota</taxon>
        <taxon>Actinomycetes</taxon>
        <taxon>Kitasatosporales</taxon>
        <taxon>Streptomycetaceae</taxon>
        <taxon>Streptomyces</taxon>
    </lineage>
</organism>
<protein>
    <submittedName>
        <fullName evidence="3">MerR family transcriptional regulator</fullName>
    </submittedName>
</protein>
<evidence type="ECO:0000259" key="2">
    <source>
        <dbReference type="PROSITE" id="PS50937"/>
    </source>
</evidence>
<dbReference type="RefSeq" id="WP_164188230.1">
    <property type="nucleotide sequence ID" value="NZ_JAAGMR010000145.1"/>
</dbReference>
<sequence>MHAARAWQEHQPPRLGLFCIPGVTMHPDRTDTDGREAADGSIWFTIRQAAAFTGRNVQTIYSWERRGHLANPRHDEHGRRIYSQQQIAAAEQQARHNDNRRAA</sequence>
<feature type="region of interest" description="Disordered" evidence="1">
    <location>
        <begin position="71"/>
        <end position="103"/>
    </location>
</feature>
<dbReference type="Pfam" id="PF00376">
    <property type="entry name" value="MerR"/>
    <property type="match status" value="1"/>
</dbReference>
<dbReference type="Proteomes" id="UP000470520">
    <property type="component" value="Unassembled WGS sequence"/>
</dbReference>
<proteinExistence type="predicted"/>
<evidence type="ECO:0000313" key="3">
    <source>
        <dbReference type="EMBL" id="NEB92432.1"/>
    </source>
</evidence>
<dbReference type="Gene3D" id="1.10.1660.10">
    <property type="match status" value="1"/>
</dbReference>
<dbReference type="GO" id="GO:0003677">
    <property type="term" value="F:DNA binding"/>
    <property type="evidence" value="ECO:0007669"/>
    <property type="project" value="InterPro"/>
</dbReference>
<dbReference type="GO" id="GO:0006355">
    <property type="term" value="P:regulation of DNA-templated transcription"/>
    <property type="evidence" value="ECO:0007669"/>
    <property type="project" value="InterPro"/>
</dbReference>
<gene>
    <name evidence="3" type="ORF">G3I21_12005</name>
</gene>